<reference evidence="1 2" key="2">
    <citation type="submission" date="2020-03" db="EMBL/GenBank/DDBJ databases">
        <authorList>
            <person name="Ichikawa N."/>
            <person name="Kimura A."/>
            <person name="Kitahashi Y."/>
            <person name="Uohara A."/>
        </authorList>
    </citation>
    <scope>NUCLEOTIDE SEQUENCE [LARGE SCALE GENOMIC DNA]</scope>
    <source>
        <strain evidence="1 2">NBRC 107702</strain>
    </source>
</reference>
<evidence type="ECO:0000313" key="1">
    <source>
        <dbReference type="EMBL" id="BCB81209.1"/>
    </source>
</evidence>
<evidence type="ECO:0008006" key="3">
    <source>
        <dbReference type="Google" id="ProtNLM"/>
    </source>
</evidence>
<proteinExistence type="predicted"/>
<accession>A0A6F8Y5A4</accession>
<gene>
    <name evidence="1" type="ORF">Pflav_076190</name>
</gene>
<dbReference type="RefSeq" id="WP_173041136.1">
    <property type="nucleotide sequence ID" value="NZ_AP022870.1"/>
</dbReference>
<dbReference type="InterPro" id="IPR052957">
    <property type="entry name" value="Auxin_embryo_med"/>
</dbReference>
<organism evidence="1 2">
    <name type="scientific">Phytohabitans flavus</name>
    <dbReference type="NCBI Taxonomy" id="1076124"/>
    <lineage>
        <taxon>Bacteria</taxon>
        <taxon>Bacillati</taxon>
        <taxon>Actinomycetota</taxon>
        <taxon>Actinomycetes</taxon>
        <taxon>Micromonosporales</taxon>
        <taxon>Micromonosporaceae</taxon>
    </lineage>
</organism>
<keyword evidence="2" id="KW-1185">Reference proteome</keyword>
<evidence type="ECO:0000313" key="2">
    <source>
        <dbReference type="Proteomes" id="UP000502508"/>
    </source>
</evidence>
<dbReference type="AlphaFoldDB" id="A0A6F8Y5A4"/>
<sequence length="1150" mass="128686">MSEDRRWGQSDPALVHWIEDHRRRVLEAYRANPLLVAEHANQEDSYRTGGYAERQLLELVQNAADALHRSGVRGRVELRLTDDTLYCANEGEPFTQAGLEAVSHAFLSPKRGEEIGRFGLGFKSVLGVSHHPAVFSRSVCFHFDAERSRLDLLAVAPDARRFPVLRLPSLVDIDYEMKTDEILRELASWAQTVVRLPLSNDRPRLEQELRDFPREFLLFVPNVSALRLTIDGDTDSRFEIEHRCVEQPSGDLRLEGEADQQADWRVWHRTYRPSDEALAEVSEAIRREEIRVSYAVPLADSQQLGRFWAYFPLADETSARGILNAPWRVNDDRTNLLTGVFNKELCEVAAELIVAGVTTLATRDDPARHFDYLPARGREAHNHADRYLTDRVPRIAAQTRCVPDAEGQLQPPTSLRVPHFDLRLEPATHRAWHAAPGRPTHVPHWSCYQTPTRRARLRSLVRVEDNRASESEVGAAGWLEMVVPNGTDEQCWSALQIVATVRDDLTRQDMLAARVLPDSSGDLQRLDRTDDVFLRGDVLSSTAGLSLVRASFLDGHDTEDALRSLGFRNVEPALQLRKLLQKVDRGWGDHAWTAFWKLVDDVSVGEAQSLLENHVTLGRRLCVRCMDKSWHTVGNVVIPEVVEPRSASLTVDTEFHKLHTALLRAVGVVARPAVAHATLHDPTYLEYLRIVRDLYLRDMPPRGRPDLELLHFDAAEAVGPLHLLRRFADTQDPASRQAWTHALLEAEAPERVRLGHSNRRLFPFVREVRAPHLWAASTYGLLATDWGSRPAKEALGRALIEYSPLLPVAQCAAAEKLALPKTLDAVPTSVWREFMTRVPVQADAWRLGQLLTAAARSLLEETPAQIPALSGTSGVLAAPEEVLLVHAEEELRALSGRRLPYVAVDNPEAAQLLIDNWGCREASAQLRVEIVPETPGGPVILLDRFRGLRPLASGRLDGLELVECQGLAREVTATGGIDREPVDLAQDGNTVYYLASLEDEDLLVRLAEEFQLQLSNPSITRILSDAQDEQIKSRIATCRVERDPAKKLLRLVDTRTIESKLPAGLLQAVRRIGEDGGDHQLAELLLHVHGYDVLRELRHELEEAGFPVPTQWAGSPPAVSFVRQLGFPAEYAGERGQQLEADLTVPGPPT</sequence>
<dbReference type="PANTHER" id="PTHR32387:SF0">
    <property type="entry name" value="PROTEIN NO VEIN"/>
    <property type="match status" value="1"/>
</dbReference>
<dbReference type="InterPro" id="IPR036890">
    <property type="entry name" value="HATPase_C_sf"/>
</dbReference>
<dbReference type="NCBIfam" id="NF047352">
    <property type="entry name" value="P_loop_sacsin"/>
    <property type="match status" value="1"/>
</dbReference>
<dbReference type="SUPFAM" id="SSF55874">
    <property type="entry name" value="ATPase domain of HSP90 chaperone/DNA topoisomerase II/histidine kinase"/>
    <property type="match status" value="1"/>
</dbReference>
<reference evidence="1 2" key="1">
    <citation type="submission" date="2020-03" db="EMBL/GenBank/DDBJ databases">
        <title>Whole genome shotgun sequence of Phytohabitans flavus NBRC 107702.</title>
        <authorList>
            <person name="Komaki H."/>
            <person name="Tamura T."/>
        </authorList>
    </citation>
    <scope>NUCLEOTIDE SEQUENCE [LARGE SCALE GENOMIC DNA]</scope>
    <source>
        <strain evidence="1 2">NBRC 107702</strain>
    </source>
</reference>
<name>A0A6F8Y5A4_9ACTN</name>
<dbReference type="PANTHER" id="PTHR32387">
    <property type="entry name" value="WU:FJ29H11"/>
    <property type="match status" value="1"/>
</dbReference>
<dbReference type="Proteomes" id="UP000502508">
    <property type="component" value="Chromosome"/>
</dbReference>
<dbReference type="KEGG" id="pfla:Pflav_076190"/>
<dbReference type="EMBL" id="AP022870">
    <property type="protein sequence ID" value="BCB81209.1"/>
    <property type="molecule type" value="Genomic_DNA"/>
</dbReference>
<dbReference type="Gene3D" id="3.30.565.10">
    <property type="entry name" value="Histidine kinase-like ATPase, C-terminal domain"/>
    <property type="match status" value="1"/>
</dbReference>
<protein>
    <recommendedName>
        <fullName evidence="3">ATPase</fullName>
    </recommendedName>
</protein>